<keyword evidence="3" id="KW-0611">Plant defense</keyword>
<proteinExistence type="predicted"/>
<dbReference type="InterPro" id="IPR041118">
    <property type="entry name" value="Rx_N"/>
</dbReference>
<dbReference type="InterPro" id="IPR038005">
    <property type="entry name" value="RX-like_CC"/>
</dbReference>
<keyword evidence="2" id="KW-0547">Nucleotide-binding</keyword>
<dbReference type="CDD" id="cd14798">
    <property type="entry name" value="RX-CC_like"/>
    <property type="match status" value="1"/>
</dbReference>
<protein>
    <recommendedName>
        <fullName evidence="4">Disease resistance N-terminal domain-containing protein</fullName>
    </recommendedName>
</protein>
<reference evidence="5 6" key="1">
    <citation type="submission" date="2024-01" db="EMBL/GenBank/DDBJ databases">
        <title>A telomere-to-telomere, gap-free genome of sweet tea (Lithocarpus litseifolius).</title>
        <authorList>
            <person name="Zhou J."/>
        </authorList>
    </citation>
    <scope>NUCLEOTIDE SEQUENCE [LARGE SCALE GENOMIC DNA]</scope>
    <source>
        <strain evidence="5">Zhou-2022a</strain>
        <tissue evidence="5">Leaf</tissue>
    </source>
</reference>
<keyword evidence="1" id="KW-0677">Repeat</keyword>
<feature type="domain" description="Disease resistance N-terminal" evidence="4">
    <location>
        <begin position="10"/>
        <end position="95"/>
    </location>
</feature>
<dbReference type="GO" id="GO:0000166">
    <property type="term" value="F:nucleotide binding"/>
    <property type="evidence" value="ECO:0007669"/>
    <property type="project" value="UniProtKB-KW"/>
</dbReference>
<evidence type="ECO:0000256" key="2">
    <source>
        <dbReference type="ARBA" id="ARBA00022741"/>
    </source>
</evidence>
<name>A0AAW2BE57_9ROSI</name>
<dbReference type="AlphaFoldDB" id="A0AAW2BE57"/>
<evidence type="ECO:0000259" key="4">
    <source>
        <dbReference type="Pfam" id="PF18052"/>
    </source>
</evidence>
<dbReference type="GO" id="GO:0006952">
    <property type="term" value="P:defense response"/>
    <property type="evidence" value="ECO:0007669"/>
    <property type="project" value="UniProtKB-KW"/>
</dbReference>
<evidence type="ECO:0000313" key="5">
    <source>
        <dbReference type="EMBL" id="KAK9984231.1"/>
    </source>
</evidence>
<dbReference type="Proteomes" id="UP001459277">
    <property type="component" value="Unassembled WGS sequence"/>
</dbReference>
<comment type="caution">
    <text evidence="5">The sequence shown here is derived from an EMBL/GenBank/DDBJ whole genome shotgun (WGS) entry which is preliminary data.</text>
</comment>
<dbReference type="EMBL" id="JAZDWU010000012">
    <property type="protein sequence ID" value="KAK9984231.1"/>
    <property type="molecule type" value="Genomic_DNA"/>
</dbReference>
<dbReference type="Pfam" id="PF18052">
    <property type="entry name" value="Rx_N"/>
    <property type="match status" value="1"/>
</dbReference>
<gene>
    <name evidence="5" type="ORF">SO802_033756</name>
</gene>
<evidence type="ECO:0000256" key="3">
    <source>
        <dbReference type="ARBA" id="ARBA00022821"/>
    </source>
</evidence>
<evidence type="ECO:0000313" key="6">
    <source>
        <dbReference type="Proteomes" id="UP001459277"/>
    </source>
</evidence>
<sequence length="141" mass="15668">MADILLSALVSSMVGNLNTSALQEFGVAWGLRTELENLGSTLSATQAVLQDAEEKQWNSDAVRNWLRKLKDGAYDAEDVLDEFATEALRRKGGEREWCEKPINLVAEVQVYKALGIAKDSSYLPRAKFSLSLLSAFRSRKD</sequence>
<evidence type="ECO:0000256" key="1">
    <source>
        <dbReference type="ARBA" id="ARBA00022737"/>
    </source>
</evidence>
<accession>A0AAW2BE57</accession>
<dbReference type="Gene3D" id="1.20.5.4130">
    <property type="match status" value="1"/>
</dbReference>
<organism evidence="5 6">
    <name type="scientific">Lithocarpus litseifolius</name>
    <dbReference type="NCBI Taxonomy" id="425828"/>
    <lineage>
        <taxon>Eukaryota</taxon>
        <taxon>Viridiplantae</taxon>
        <taxon>Streptophyta</taxon>
        <taxon>Embryophyta</taxon>
        <taxon>Tracheophyta</taxon>
        <taxon>Spermatophyta</taxon>
        <taxon>Magnoliopsida</taxon>
        <taxon>eudicotyledons</taxon>
        <taxon>Gunneridae</taxon>
        <taxon>Pentapetalae</taxon>
        <taxon>rosids</taxon>
        <taxon>fabids</taxon>
        <taxon>Fagales</taxon>
        <taxon>Fagaceae</taxon>
        <taxon>Lithocarpus</taxon>
    </lineage>
</organism>
<keyword evidence="6" id="KW-1185">Reference proteome</keyword>